<feature type="non-terminal residue" evidence="2">
    <location>
        <position position="193"/>
    </location>
</feature>
<name>A0A4U0TZT7_9PEZI</name>
<comment type="caution">
    <text evidence="2">The sequence shown here is derived from an EMBL/GenBank/DDBJ whole genome shotgun (WGS) entry which is preliminary data.</text>
</comment>
<feature type="compositionally biased region" description="Low complexity" evidence="1">
    <location>
        <begin position="109"/>
        <end position="124"/>
    </location>
</feature>
<reference evidence="2 3" key="1">
    <citation type="submission" date="2017-03" db="EMBL/GenBank/DDBJ databases">
        <title>Genomes of endolithic fungi from Antarctica.</title>
        <authorList>
            <person name="Coleine C."/>
            <person name="Masonjones S."/>
            <person name="Stajich J.E."/>
        </authorList>
    </citation>
    <scope>NUCLEOTIDE SEQUENCE [LARGE SCALE GENOMIC DNA]</scope>
    <source>
        <strain evidence="2 3">CCFEE 6315</strain>
    </source>
</reference>
<proteinExistence type="predicted"/>
<dbReference type="EMBL" id="NAJL01000020">
    <property type="protein sequence ID" value="TKA28018.1"/>
    <property type="molecule type" value="Genomic_DNA"/>
</dbReference>
<sequence>MYQQSKSTTTASGKSELIATYFIKNSGRSIASGIAAPIKLLNFDESDIATAQRITARLTTLPTLYLPVPQKPTILPIHVHRPLSSPASHLSTPTIPPQPTPQAGPSPPTSTTQPTTRRPTSPRSTIHNTFALASRPSQFPETPKLYISLSHTPNEPLFIPTSPPPPNPLNLYLHTFPTTHYFPDPAPLLLLHN</sequence>
<dbReference type="OrthoDB" id="414243at2759"/>
<feature type="region of interest" description="Disordered" evidence="1">
    <location>
        <begin position="85"/>
        <end position="124"/>
    </location>
</feature>
<accession>A0A4U0TZT7</accession>
<feature type="compositionally biased region" description="Pro residues" evidence="1">
    <location>
        <begin position="94"/>
        <end position="108"/>
    </location>
</feature>
<organism evidence="2 3">
    <name type="scientific">Salinomyces thailandicus</name>
    <dbReference type="NCBI Taxonomy" id="706561"/>
    <lineage>
        <taxon>Eukaryota</taxon>
        <taxon>Fungi</taxon>
        <taxon>Dikarya</taxon>
        <taxon>Ascomycota</taxon>
        <taxon>Pezizomycotina</taxon>
        <taxon>Dothideomycetes</taxon>
        <taxon>Dothideomycetidae</taxon>
        <taxon>Mycosphaerellales</taxon>
        <taxon>Teratosphaeriaceae</taxon>
        <taxon>Salinomyces</taxon>
    </lineage>
</organism>
<dbReference type="AlphaFoldDB" id="A0A4U0TZT7"/>
<evidence type="ECO:0000313" key="2">
    <source>
        <dbReference type="EMBL" id="TKA28018.1"/>
    </source>
</evidence>
<keyword evidence="3" id="KW-1185">Reference proteome</keyword>
<gene>
    <name evidence="2" type="ORF">B0A50_04085</name>
</gene>
<evidence type="ECO:0000256" key="1">
    <source>
        <dbReference type="SAM" id="MobiDB-lite"/>
    </source>
</evidence>
<dbReference type="Proteomes" id="UP000308549">
    <property type="component" value="Unassembled WGS sequence"/>
</dbReference>
<protein>
    <submittedName>
        <fullName evidence="2">Uncharacterized protein</fullName>
    </submittedName>
</protein>
<evidence type="ECO:0000313" key="3">
    <source>
        <dbReference type="Proteomes" id="UP000308549"/>
    </source>
</evidence>